<dbReference type="PANTHER" id="PTHR24072">
    <property type="entry name" value="RHO FAMILY GTPASE"/>
    <property type="match status" value="1"/>
</dbReference>
<dbReference type="Gene3D" id="3.40.50.300">
    <property type="entry name" value="P-loop containing nucleotide triphosphate hydrolases"/>
    <property type="match status" value="1"/>
</dbReference>
<reference evidence="3" key="1">
    <citation type="journal article" date="2020" name="J. Eukaryot. Microbiol.">
        <title>De novo Sequencing, Assembly and Annotation of the Transcriptome for the Free-Living Testate Amoeba Arcella intermedia.</title>
        <authorList>
            <person name="Ribeiro G.M."/>
            <person name="Porfirio-Sousa A.L."/>
            <person name="Maurer-Alcala X.X."/>
            <person name="Katz L.A."/>
            <person name="Lahr D.J.G."/>
        </authorList>
    </citation>
    <scope>NUCLEOTIDE SEQUENCE</scope>
</reference>
<name>A0A6B2LT25_9EUKA</name>
<dbReference type="SMART" id="SM00174">
    <property type="entry name" value="RHO"/>
    <property type="match status" value="1"/>
</dbReference>
<evidence type="ECO:0000256" key="1">
    <source>
        <dbReference type="ARBA" id="ARBA00022741"/>
    </source>
</evidence>
<keyword evidence="2" id="KW-0342">GTP-binding</keyword>
<dbReference type="GO" id="GO:0007264">
    <property type="term" value="P:small GTPase-mediated signal transduction"/>
    <property type="evidence" value="ECO:0007669"/>
    <property type="project" value="InterPro"/>
</dbReference>
<accession>A0A6B2LT25</accession>
<organism evidence="3">
    <name type="scientific">Arcella intermedia</name>
    <dbReference type="NCBI Taxonomy" id="1963864"/>
    <lineage>
        <taxon>Eukaryota</taxon>
        <taxon>Amoebozoa</taxon>
        <taxon>Tubulinea</taxon>
        <taxon>Elardia</taxon>
        <taxon>Arcellinida</taxon>
        <taxon>Sphaerothecina</taxon>
        <taxon>Arcellidae</taxon>
        <taxon>Arcella</taxon>
    </lineage>
</organism>
<evidence type="ECO:0000313" key="3">
    <source>
        <dbReference type="EMBL" id="NDV40193.1"/>
    </source>
</evidence>
<sequence>MVGLKVDLRGDGGGMKKLGGKGLGSVSYEEGLQMAQEIGAVKYVESSALLSTSSLKAVFDEAIRAVVIQQQTPKKEAHNSCHLA</sequence>
<dbReference type="InterPro" id="IPR003578">
    <property type="entry name" value="Small_GTPase_Rho"/>
</dbReference>
<dbReference type="InterPro" id="IPR027417">
    <property type="entry name" value="P-loop_NTPase"/>
</dbReference>
<dbReference type="GO" id="GO:0003924">
    <property type="term" value="F:GTPase activity"/>
    <property type="evidence" value="ECO:0007669"/>
    <property type="project" value="InterPro"/>
</dbReference>
<proteinExistence type="predicted"/>
<dbReference type="EMBL" id="GIBP01011224">
    <property type="protein sequence ID" value="NDV40193.1"/>
    <property type="molecule type" value="Transcribed_RNA"/>
</dbReference>
<dbReference type="AlphaFoldDB" id="A0A6B2LT25"/>
<dbReference type="GO" id="GO:0005525">
    <property type="term" value="F:GTP binding"/>
    <property type="evidence" value="ECO:0007669"/>
    <property type="project" value="UniProtKB-KW"/>
</dbReference>
<evidence type="ECO:0000256" key="2">
    <source>
        <dbReference type="ARBA" id="ARBA00023134"/>
    </source>
</evidence>
<keyword evidence="1" id="KW-0547">Nucleotide-binding</keyword>
<protein>
    <submittedName>
        <fullName evidence="3">Uncharacterized protein</fullName>
    </submittedName>
</protein>
<dbReference type="InterPro" id="IPR001806">
    <property type="entry name" value="Small_GTPase"/>
</dbReference>
<dbReference type="SUPFAM" id="SSF52540">
    <property type="entry name" value="P-loop containing nucleoside triphosphate hydrolases"/>
    <property type="match status" value="1"/>
</dbReference>